<sequence>PNYYNNLSGWDGTNIFYEFTNRAVPLIFNIRFNISNNYEYYKNYNSTQTYGFSKYNLTNALIYFSNGSVACSDISTCDNNINITLTPNNASYVLDNFNLTEGVSRTNSPITLTGNNNQKSVGSTLTEGIKVATKINIQNCDIDYIFAIGKTYSPSYWTCDSSANVLTFNLDIPAGGTTLTIDYDTYVPGTGDGGITPPTLNPQSILTSYPNEWQQKRTVQVNIEIRNKDGEKYQPTSLSFNFNITGITFLEQNYNEELKFYENFFEVTEEAELGDNSITVFANDEKTIENQITFKVVPFDKDSPYEPPEPPTPDKITWKDWVQDNLW</sequence>
<dbReference type="EMBL" id="BARW01009019">
    <property type="protein sequence ID" value="GAI75132.1"/>
    <property type="molecule type" value="Genomic_DNA"/>
</dbReference>
<evidence type="ECO:0000313" key="1">
    <source>
        <dbReference type="EMBL" id="GAI75132.1"/>
    </source>
</evidence>
<accession>X1R303</accession>
<protein>
    <submittedName>
        <fullName evidence="1">Uncharacterized protein</fullName>
    </submittedName>
</protein>
<name>X1R303_9ZZZZ</name>
<organism evidence="1">
    <name type="scientific">marine sediment metagenome</name>
    <dbReference type="NCBI Taxonomy" id="412755"/>
    <lineage>
        <taxon>unclassified sequences</taxon>
        <taxon>metagenomes</taxon>
        <taxon>ecological metagenomes</taxon>
    </lineage>
</organism>
<proteinExistence type="predicted"/>
<gene>
    <name evidence="1" type="ORF">S12H4_18293</name>
</gene>
<feature type="non-terminal residue" evidence="1">
    <location>
        <position position="327"/>
    </location>
</feature>
<dbReference type="AlphaFoldDB" id="X1R303"/>
<feature type="non-terminal residue" evidence="1">
    <location>
        <position position="1"/>
    </location>
</feature>
<comment type="caution">
    <text evidence="1">The sequence shown here is derived from an EMBL/GenBank/DDBJ whole genome shotgun (WGS) entry which is preliminary data.</text>
</comment>
<reference evidence="1" key="1">
    <citation type="journal article" date="2014" name="Front. Microbiol.">
        <title>High frequency of phylogenetically diverse reductive dehalogenase-homologous genes in deep subseafloor sedimentary metagenomes.</title>
        <authorList>
            <person name="Kawai M."/>
            <person name="Futagami T."/>
            <person name="Toyoda A."/>
            <person name="Takaki Y."/>
            <person name="Nishi S."/>
            <person name="Hori S."/>
            <person name="Arai W."/>
            <person name="Tsubouchi T."/>
            <person name="Morono Y."/>
            <person name="Uchiyama I."/>
            <person name="Ito T."/>
            <person name="Fujiyama A."/>
            <person name="Inagaki F."/>
            <person name="Takami H."/>
        </authorList>
    </citation>
    <scope>NUCLEOTIDE SEQUENCE</scope>
    <source>
        <strain evidence="1">Expedition CK06-06</strain>
    </source>
</reference>